<evidence type="ECO:0000256" key="5">
    <source>
        <dbReference type="SAM" id="MobiDB-lite"/>
    </source>
</evidence>
<evidence type="ECO:0000256" key="3">
    <source>
        <dbReference type="ARBA" id="ARBA00038050"/>
    </source>
</evidence>
<keyword evidence="7" id="KW-1185">Reference proteome</keyword>
<feature type="region of interest" description="Disordered" evidence="5">
    <location>
        <begin position="86"/>
        <end position="130"/>
    </location>
</feature>
<dbReference type="KEGG" id="tpf:TPHA_0A00960"/>
<dbReference type="Pfam" id="PF01981">
    <property type="entry name" value="PTH2"/>
    <property type="match status" value="1"/>
</dbReference>
<dbReference type="Gene3D" id="3.40.1490.10">
    <property type="entry name" value="Bit1"/>
    <property type="match status" value="1"/>
</dbReference>
<dbReference type="HOGENOM" id="CLU_073661_0_1_1"/>
<keyword evidence="2" id="KW-0378">Hydrolase</keyword>
<dbReference type="EC" id="3.1.1.29" evidence="1"/>
<dbReference type="GO" id="GO:0004045">
    <property type="term" value="F:peptidyl-tRNA hydrolase activity"/>
    <property type="evidence" value="ECO:0007669"/>
    <property type="project" value="UniProtKB-EC"/>
</dbReference>
<dbReference type="CDD" id="cd02430">
    <property type="entry name" value="PTH2"/>
    <property type="match status" value="1"/>
</dbReference>
<dbReference type="OrthoDB" id="1733656at2759"/>
<dbReference type="Proteomes" id="UP000005666">
    <property type="component" value="Chromosome 1"/>
</dbReference>
<dbReference type="InterPro" id="IPR002833">
    <property type="entry name" value="PTH2"/>
</dbReference>
<accession>G8BMQ3</accession>
<proteinExistence type="inferred from homology"/>
<reference evidence="6 7" key="1">
    <citation type="journal article" date="2011" name="Proc. Natl. Acad. Sci. U.S.A.">
        <title>Evolutionary erosion of yeast sex chromosomes by mating-type switching accidents.</title>
        <authorList>
            <person name="Gordon J.L."/>
            <person name="Armisen D."/>
            <person name="Proux-Wera E."/>
            <person name="Oheigeartaigh S.S."/>
            <person name="Byrne K.P."/>
            <person name="Wolfe K.H."/>
        </authorList>
    </citation>
    <scope>NUCLEOTIDE SEQUENCE [LARGE SCALE GENOMIC DNA]</scope>
    <source>
        <strain evidence="7">ATCC 24235 / CBS 4417 / NBRC 1672 / NRRL Y-8282 / UCD 70-5</strain>
    </source>
</reference>
<comment type="similarity">
    <text evidence="3">Belongs to the PTH2 family.</text>
</comment>
<dbReference type="GO" id="GO:0032435">
    <property type="term" value="P:negative regulation of proteasomal ubiquitin-dependent protein catabolic process"/>
    <property type="evidence" value="ECO:0007669"/>
    <property type="project" value="EnsemblFungi"/>
</dbReference>
<name>G8BMQ3_TETPH</name>
<protein>
    <recommendedName>
        <fullName evidence="1">peptidyl-tRNA hydrolase</fullName>
        <ecNumber evidence="1">3.1.1.29</ecNumber>
    </recommendedName>
</protein>
<sequence>MFRMCFCRLQRVEARPTWPPPGAEKMEVVMAVCISGRLGWGVTVTCESPPSHATPPPSMSKQSLLVLSTAAVSLATGVLIGSMLSKGNTRSHARPPARPPARTPANTTEQVPKAPVLAQSSSESEFETETESDYEIESLQLNDVPGEVRLALVIRQDLQMTKGKIAAQCCHAALQCFRNIAVNSEKISYNPVMTDRWLRNGQAKITLKCPDKELMDELFAKAISLGVNACVIHDAGRTQIEAGSATVLGLGPAPKQVLDLITGDLKLY</sequence>
<evidence type="ECO:0000256" key="1">
    <source>
        <dbReference type="ARBA" id="ARBA00013260"/>
    </source>
</evidence>
<dbReference type="STRING" id="1071381.G8BMQ3"/>
<evidence type="ECO:0000256" key="2">
    <source>
        <dbReference type="ARBA" id="ARBA00022801"/>
    </source>
</evidence>
<evidence type="ECO:0000256" key="4">
    <source>
        <dbReference type="ARBA" id="ARBA00048707"/>
    </source>
</evidence>
<dbReference type="FunFam" id="3.40.1490.10:FF:000001">
    <property type="entry name" value="Peptidyl-tRNA hydrolase 2"/>
    <property type="match status" value="1"/>
</dbReference>
<dbReference type="AlphaFoldDB" id="G8BMQ3"/>
<evidence type="ECO:0000313" key="6">
    <source>
        <dbReference type="EMBL" id="CCE61181.1"/>
    </source>
</evidence>
<dbReference type="PANTHER" id="PTHR12649:SF11">
    <property type="entry name" value="PEPTIDYL-TRNA HYDROLASE 2, MITOCHONDRIAL"/>
    <property type="match status" value="1"/>
</dbReference>
<evidence type="ECO:0000313" key="7">
    <source>
        <dbReference type="Proteomes" id="UP000005666"/>
    </source>
</evidence>
<gene>
    <name evidence="6" type="primary">TPHA0A00960</name>
    <name evidence="6" type="ordered locus">TPHA_0A00960</name>
</gene>
<organism evidence="6 7">
    <name type="scientific">Tetrapisispora phaffii (strain ATCC 24235 / CBS 4417 / NBRC 1672 / NRRL Y-8282 / UCD 70-5)</name>
    <name type="common">Yeast</name>
    <name type="synonym">Fabospora phaffii</name>
    <dbReference type="NCBI Taxonomy" id="1071381"/>
    <lineage>
        <taxon>Eukaryota</taxon>
        <taxon>Fungi</taxon>
        <taxon>Dikarya</taxon>
        <taxon>Ascomycota</taxon>
        <taxon>Saccharomycotina</taxon>
        <taxon>Saccharomycetes</taxon>
        <taxon>Saccharomycetales</taxon>
        <taxon>Saccharomycetaceae</taxon>
        <taxon>Tetrapisispora</taxon>
    </lineage>
</organism>
<dbReference type="EMBL" id="HE612856">
    <property type="protein sequence ID" value="CCE61181.1"/>
    <property type="molecule type" value="Genomic_DNA"/>
</dbReference>
<dbReference type="PANTHER" id="PTHR12649">
    <property type="entry name" value="PEPTIDYL-TRNA HYDROLASE 2"/>
    <property type="match status" value="1"/>
</dbReference>
<comment type="catalytic activity">
    <reaction evidence="4">
        <text>an N-acyl-L-alpha-aminoacyl-tRNA + H2O = an N-acyl-L-amino acid + a tRNA + H(+)</text>
        <dbReference type="Rhea" id="RHEA:54448"/>
        <dbReference type="Rhea" id="RHEA-COMP:10123"/>
        <dbReference type="Rhea" id="RHEA-COMP:13883"/>
        <dbReference type="ChEBI" id="CHEBI:15377"/>
        <dbReference type="ChEBI" id="CHEBI:15378"/>
        <dbReference type="ChEBI" id="CHEBI:59874"/>
        <dbReference type="ChEBI" id="CHEBI:78442"/>
        <dbReference type="ChEBI" id="CHEBI:138191"/>
        <dbReference type="EC" id="3.1.1.29"/>
    </reaction>
</comment>
<dbReference type="NCBIfam" id="TIGR00283">
    <property type="entry name" value="arch_pth2"/>
    <property type="match status" value="1"/>
</dbReference>
<dbReference type="SUPFAM" id="SSF102462">
    <property type="entry name" value="Peptidyl-tRNA hydrolase II"/>
    <property type="match status" value="1"/>
</dbReference>
<dbReference type="GO" id="GO:0005829">
    <property type="term" value="C:cytosol"/>
    <property type="evidence" value="ECO:0007669"/>
    <property type="project" value="TreeGrafter"/>
</dbReference>
<dbReference type="eggNOG" id="KOG3282">
    <property type="taxonomic scope" value="Eukaryota"/>
</dbReference>
<dbReference type="RefSeq" id="XP_003683615.1">
    <property type="nucleotide sequence ID" value="XM_003683567.1"/>
</dbReference>
<dbReference type="GeneID" id="11532551"/>
<dbReference type="InterPro" id="IPR023476">
    <property type="entry name" value="Pep_tRNA_hydro_II_dom_sf"/>
</dbReference>